<dbReference type="SUPFAM" id="SSF57850">
    <property type="entry name" value="RING/U-box"/>
    <property type="match status" value="3"/>
</dbReference>
<dbReference type="PANTHER" id="PTHR11685">
    <property type="entry name" value="RBR FAMILY RING FINGER AND IBR DOMAIN-CONTAINING"/>
    <property type="match status" value="1"/>
</dbReference>
<feature type="compositionally biased region" description="Acidic residues" evidence="10">
    <location>
        <begin position="18"/>
        <end position="29"/>
    </location>
</feature>
<dbReference type="InterPro" id="IPR047555">
    <property type="entry name" value="BRcat_RBR_TRIAD1"/>
</dbReference>
<keyword evidence="5" id="KW-0479">Metal-binding</keyword>
<dbReference type="Proteomes" id="UP000829354">
    <property type="component" value="Chromosome IV"/>
</dbReference>
<evidence type="ECO:0000256" key="3">
    <source>
        <dbReference type="ARBA" id="ARBA00012251"/>
    </source>
</evidence>
<evidence type="ECO:0000313" key="15">
    <source>
        <dbReference type="Proteomes" id="UP000829354"/>
    </source>
</evidence>
<evidence type="ECO:0000256" key="8">
    <source>
        <dbReference type="ARBA" id="ARBA00022786"/>
    </source>
</evidence>
<dbReference type="SMART" id="SM00647">
    <property type="entry name" value="IBR"/>
    <property type="match status" value="2"/>
</dbReference>
<keyword evidence="15" id="KW-1185">Reference proteome</keyword>
<dbReference type="Pfam" id="PF22191">
    <property type="entry name" value="IBR_1"/>
    <property type="match status" value="1"/>
</dbReference>
<evidence type="ECO:0000256" key="7">
    <source>
        <dbReference type="ARBA" id="ARBA00022771"/>
    </source>
</evidence>
<gene>
    <name evidence="12" type="ORF">L3Y34_003706</name>
    <name evidence="13" type="ORF">L5515_010854</name>
</gene>
<evidence type="ECO:0000256" key="9">
    <source>
        <dbReference type="ARBA" id="ARBA00022833"/>
    </source>
</evidence>
<dbReference type="Proteomes" id="UP000827892">
    <property type="component" value="Chromosome IV"/>
</dbReference>
<evidence type="ECO:0000256" key="4">
    <source>
        <dbReference type="ARBA" id="ARBA00022679"/>
    </source>
</evidence>
<dbReference type="PROSITE" id="PS51873">
    <property type="entry name" value="TRIAD"/>
    <property type="match status" value="1"/>
</dbReference>
<dbReference type="InterPro" id="IPR044066">
    <property type="entry name" value="TRIAD_supradom"/>
</dbReference>
<dbReference type="CDD" id="cd16773">
    <property type="entry name" value="RING-HC_RBR_TRIAD1"/>
    <property type="match status" value="1"/>
</dbReference>
<dbReference type="GO" id="GO:0061630">
    <property type="term" value="F:ubiquitin protein ligase activity"/>
    <property type="evidence" value="ECO:0007669"/>
    <property type="project" value="UniProtKB-EC"/>
</dbReference>
<reference evidence="13 15" key="1">
    <citation type="submission" date="2022-04" db="EMBL/GenBank/DDBJ databases">
        <title>Chromosome-level reference genomes for two strains of Caenorhabditis briggsae: an improved platform for comparative genomics.</title>
        <authorList>
            <person name="Stevens L."/>
            <person name="Andersen E."/>
        </authorList>
    </citation>
    <scope>NUCLEOTIDE SEQUENCE [LARGE SCALE GENOMIC DNA]</scope>
    <source>
        <strain evidence="13">VX34</strain>
        <tissue evidence="13">Whole-organism</tissue>
    </source>
</reference>
<dbReference type="Pfam" id="PF19422">
    <property type="entry name" value="Ariadne"/>
    <property type="match status" value="1"/>
</dbReference>
<evidence type="ECO:0000256" key="10">
    <source>
        <dbReference type="SAM" id="MobiDB-lite"/>
    </source>
</evidence>
<dbReference type="FunFam" id="1.20.120.1750:FF:000002">
    <property type="entry name" value="RBR-type E3 ubiquitin transferase"/>
    <property type="match status" value="1"/>
</dbReference>
<feature type="domain" description="RING-type" evidence="11">
    <location>
        <begin position="125"/>
        <end position="334"/>
    </location>
</feature>
<evidence type="ECO:0000313" key="13">
    <source>
        <dbReference type="EMBL" id="UMM27646.1"/>
    </source>
</evidence>
<evidence type="ECO:0000256" key="5">
    <source>
        <dbReference type="ARBA" id="ARBA00022723"/>
    </source>
</evidence>
<dbReference type="EC" id="2.3.2.31" evidence="3"/>
<name>A0AAE9D4I3_CAEBR</name>
<dbReference type="CDD" id="cd20344">
    <property type="entry name" value="BRcat_RBR_TRIAD1"/>
    <property type="match status" value="1"/>
</dbReference>
<dbReference type="InterPro" id="IPR045840">
    <property type="entry name" value="Ariadne"/>
</dbReference>
<keyword evidence="6" id="KW-0677">Repeat</keyword>
<dbReference type="CDD" id="cd20360">
    <property type="entry name" value="Rcat_RBR_TRIAD1"/>
    <property type="match status" value="1"/>
</dbReference>
<organism evidence="12 14">
    <name type="scientific">Caenorhabditis briggsae</name>
    <dbReference type="NCBI Taxonomy" id="6238"/>
    <lineage>
        <taxon>Eukaryota</taxon>
        <taxon>Metazoa</taxon>
        <taxon>Ecdysozoa</taxon>
        <taxon>Nematoda</taxon>
        <taxon>Chromadorea</taxon>
        <taxon>Rhabditida</taxon>
        <taxon>Rhabditina</taxon>
        <taxon>Rhabditomorpha</taxon>
        <taxon>Rhabditoidea</taxon>
        <taxon>Rhabditidae</taxon>
        <taxon>Peloderinae</taxon>
        <taxon>Caenorhabditis</taxon>
    </lineage>
</organism>
<dbReference type="InterPro" id="IPR047556">
    <property type="entry name" value="Rcat_RBR_TRIAD1"/>
</dbReference>
<feature type="region of interest" description="Disordered" evidence="10">
    <location>
        <begin position="1"/>
        <end position="29"/>
    </location>
</feature>
<evidence type="ECO:0000256" key="2">
    <source>
        <dbReference type="ARBA" id="ARBA00005884"/>
    </source>
</evidence>
<dbReference type="InterPro" id="IPR031127">
    <property type="entry name" value="E3_UB_ligase_RBR"/>
</dbReference>
<keyword evidence="7" id="KW-0863">Zinc-finger</keyword>
<dbReference type="Gene3D" id="1.20.120.1750">
    <property type="match status" value="1"/>
</dbReference>
<accession>A0AAE9D4I3</accession>
<reference evidence="12 14" key="2">
    <citation type="submission" date="2022-05" db="EMBL/GenBank/DDBJ databases">
        <title>Chromosome-level reference genomes for two strains of Caenorhabditis briggsae: an improved platform for comparative genomics.</title>
        <authorList>
            <person name="Stevens L."/>
            <person name="Andersen E.C."/>
        </authorList>
    </citation>
    <scope>NUCLEOTIDE SEQUENCE [LARGE SCALE GENOMIC DNA]</scope>
    <source>
        <strain evidence="12">QX1410_ONT</strain>
        <tissue evidence="12">Whole-organism</tissue>
    </source>
</reference>
<evidence type="ECO:0000256" key="1">
    <source>
        <dbReference type="ARBA" id="ARBA00001798"/>
    </source>
</evidence>
<dbReference type="FunFam" id="3.30.40.10:FF:000019">
    <property type="entry name" value="RBR-type E3 ubiquitin transferase"/>
    <property type="match status" value="1"/>
</dbReference>
<proteinExistence type="inferred from homology"/>
<dbReference type="AlphaFoldDB" id="A0AAE9D4I3"/>
<keyword evidence="8" id="KW-0833">Ubl conjugation pathway</keyword>
<protein>
    <recommendedName>
        <fullName evidence="3">RBR-type E3 ubiquitin transferase</fullName>
        <ecNumber evidence="3">2.3.2.31</ecNumber>
    </recommendedName>
</protein>
<dbReference type="GO" id="GO:0016567">
    <property type="term" value="P:protein ubiquitination"/>
    <property type="evidence" value="ECO:0007669"/>
    <property type="project" value="InterPro"/>
</dbReference>
<sequence length="482" mass="55715">MDDEDMSCTSGDDYGGYGDEDYYNEADVDAADDVEVTPTHSEEAEYECLTVSQVERVFLDGMNQLTARIPVNDKCARTLLEANQWDVERVVKLYRQDRTDLFRRSHIDARPEPKRKLSATSGVKAKGYCTVCAMEGHAELPHLACGHCFCEHCWKSHVESRLSEGVASRIECMESNCEVYAPQEFVLVIIKSSPALKQKYDRFLLRDMVNSHPHLKFCVGNDCQVIIRSTEAKPKRVTCLACHTSSCVRCGADYHAPTSCDTIRQWMTKCADDSETANYISAHTKDCPQCHSCIEKAGGCNHIQCTRCRHHFCWMCFGDWKSHGSEYYECSRYKENPSVAAEANHVKARRALEKYLHYFERFENHSKSLKMEEELRDKIRKKIDDKVNEHNGTWIDWQYLHKSVSLLTKCRYTLQYTYPFAYYLTGSPRKNLFEYQQAQLEKEVEELAWAVERADGTARGALEAHMHRAEHKRQTLLHDFFF</sequence>
<dbReference type="EMBL" id="CP092623">
    <property type="protein sequence ID" value="UMM27646.1"/>
    <property type="molecule type" value="Genomic_DNA"/>
</dbReference>
<dbReference type="Gene3D" id="3.30.40.10">
    <property type="entry name" value="Zinc/RING finger domain, C3HC4 (zinc finger)"/>
    <property type="match status" value="1"/>
</dbReference>
<dbReference type="EMBL" id="CP090894">
    <property type="protein sequence ID" value="ULT94412.1"/>
    <property type="molecule type" value="Genomic_DNA"/>
</dbReference>
<evidence type="ECO:0000313" key="14">
    <source>
        <dbReference type="Proteomes" id="UP000827892"/>
    </source>
</evidence>
<evidence type="ECO:0000313" key="12">
    <source>
        <dbReference type="EMBL" id="ULT94412.1"/>
    </source>
</evidence>
<dbReference type="InterPro" id="IPR013083">
    <property type="entry name" value="Znf_RING/FYVE/PHD"/>
</dbReference>
<evidence type="ECO:0000259" key="11">
    <source>
        <dbReference type="PROSITE" id="PS51873"/>
    </source>
</evidence>
<dbReference type="Pfam" id="PF01485">
    <property type="entry name" value="IBR"/>
    <property type="match status" value="1"/>
</dbReference>
<keyword evidence="9" id="KW-0862">Zinc</keyword>
<comment type="catalytic activity">
    <reaction evidence="1">
        <text>[E2 ubiquitin-conjugating enzyme]-S-ubiquitinyl-L-cysteine + [acceptor protein]-L-lysine = [E2 ubiquitin-conjugating enzyme]-L-cysteine + [acceptor protein]-N(6)-ubiquitinyl-L-lysine.</text>
        <dbReference type="EC" id="2.3.2.31"/>
    </reaction>
</comment>
<comment type="similarity">
    <text evidence="2">Belongs to the RBR family. Ariadne subfamily.</text>
</comment>
<evidence type="ECO:0000256" key="6">
    <source>
        <dbReference type="ARBA" id="ARBA00022737"/>
    </source>
</evidence>
<dbReference type="GO" id="GO:0008270">
    <property type="term" value="F:zinc ion binding"/>
    <property type="evidence" value="ECO:0007669"/>
    <property type="project" value="UniProtKB-KW"/>
</dbReference>
<dbReference type="InterPro" id="IPR002867">
    <property type="entry name" value="IBR_dom"/>
</dbReference>
<keyword evidence="4" id="KW-0808">Transferase</keyword>